<reference evidence="2 3" key="1">
    <citation type="submission" date="2020-03" db="EMBL/GenBank/DDBJ databases">
        <title>Draft Genome Sequence of Cudoniella acicularis.</title>
        <authorList>
            <person name="Buettner E."/>
            <person name="Kellner H."/>
        </authorList>
    </citation>
    <scope>NUCLEOTIDE SEQUENCE [LARGE SCALE GENOMIC DNA]</scope>
    <source>
        <strain evidence="2 3">DSM 108380</strain>
    </source>
</reference>
<feature type="compositionally biased region" description="Polar residues" evidence="1">
    <location>
        <begin position="138"/>
        <end position="151"/>
    </location>
</feature>
<evidence type="ECO:0000313" key="2">
    <source>
        <dbReference type="EMBL" id="KAF4626106.1"/>
    </source>
</evidence>
<keyword evidence="3" id="KW-1185">Reference proteome</keyword>
<protein>
    <recommendedName>
        <fullName evidence="4">Tachykinin family protein</fullName>
    </recommendedName>
</protein>
<accession>A0A8H4RCK0</accession>
<feature type="region of interest" description="Disordered" evidence="1">
    <location>
        <begin position="85"/>
        <end position="177"/>
    </location>
</feature>
<gene>
    <name evidence="2" type="ORF">G7Y89_g12055</name>
</gene>
<name>A0A8H4RCK0_9HELO</name>
<dbReference type="EMBL" id="JAAMPI010001224">
    <property type="protein sequence ID" value="KAF4626106.1"/>
    <property type="molecule type" value="Genomic_DNA"/>
</dbReference>
<feature type="compositionally biased region" description="Polar residues" evidence="1">
    <location>
        <begin position="89"/>
        <end position="115"/>
    </location>
</feature>
<dbReference type="AlphaFoldDB" id="A0A8H4RCK0"/>
<evidence type="ECO:0000256" key="1">
    <source>
        <dbReference type="SAM" id="MobiDB-lite"/>
    </source>
</evidence>
<dbReference type="Proteomes" id="UP000566819">
    <property type="component" value="Unassembled WGS sequence"/>
</dbReference>
<dbReference type="PANTHER" id="PTHR37540:SF5">
    <property type="entry name" value="TRANSCRIPTION FACTOR DOMAIN-CONTAINING PROTEIN"/>
    <property type="match status" value="1"/>
</dbReference>
<dbReference type="PANTHER" id="PTHR37540">
    <property type="entry name" value="TRANSCRIPTION FACTOR (ACR-2), PUTATIVE-RELATED-RELATED"/>
    <property type="match status" value="1"/>
</dbReference>
<evidence type="ECO:0000313" key="3">
    <source>
        <dbReference type="Proteomes" id="UP000566819"/>
    </source>
</evidence>
<proteinExistence type="predicted"/>
<dbReference type="OrthoDB" id="4158087at2759"/>
<sequence>MTSTTGLHLPEFEHLDSRKKTSSDYVAKDGMAASLQFVINNKPHLPSSRKHKKIVRTHVMRNYHTHQKKSKVPVQRGILRKIAPHAQVQLDSSASPPNTNDGSKESTQASSSTPPWGSPFEELLDASSIGSESEMCLTPNSSHLSRDNSLGASPPSFPEPVSVSTGDRGELDSPSLPVTPHLEEFDRWAYDTTTPYVLFQDEGAPMLCLSARTWPFPKPIGAEKPKFSIFMPSRIIPIPNFKLPRGWTIKWINHRLNAVSTGVNDSTIGSILLLVNFELMRGNVMETLYHMDGVQMIVNLRGGLSSVNDRNVLTRILIIDLLVAVLSTSQPRFSQPSLMPPNFLGTTFYKIADSPLTTRRTMKVALLKSPFCEKAIQSLQYVQTLTMLVISGIDSGLPTLPIQEPERITGQKSLTLLEIIQHTSDIYARALQTPPIPFSSRVNWDSIRAICRAVESPANDSVWDQFPGIFTWILMVGCAAAEEGSTEYNYFMCLLIKVALGAGYGWLKALREAVSTFVVVRARAEKG</sequence>
<comment type="caution">
    <text evidence="2">The sequence shown here is derived from an EMBL/GenBank/DDBJ whole genome shotgun (WGS) entry which is preliminary data.</text>
</comment>
<organism evidence="2 3">
    <name type="scientific">Cudoniella acicularis</name>
    <dbReference type="NCBI Taxonomy" id="354080"/>
    <lineage>
        <taxon>Eukaryota</taxon>
        <taxon>Fungi</taxon>
        <taxon>Dikarya</taxon>
        <taxon>Ascomycota</taxon>
        <taxon>Pezizomycotina</taxon>
        <taxon>Leotiomycetes</taxon>
        <taxon>Helotiales</taxon>
        <taxon>Tricladiaceae</taxon>
        <taxon>Cudoniella</taxon>
    </lineage>
</organism>
<evidence type="ECO:0008006" key="4">
    <source>
        <dbReference type="Google" id="ProtNLM"/>
    </source>
</evidence>